<dbReference type="RefSeq" id="WP_319989747.1">
    <property type="nucleotide sequence ID" value="NZ_JAXAVV010000035.1"/>
</dbReference>
<keyword evidence="9" id="KW-1185">Reference proteome</keyword>
<dbReference type="EC" id="2.1.1.113" evidence="2"/>
<evidence type="ECO:0000256" key="5">
    <source>
        <dbReference type="ARBA" id="ARBA00022691"/>
    </source>
</evidence>
<keyword evidence="3" id="KW-0489">Methyltransferase</keyword>
<evidence type="ECO:0000256" key="6">
    <source>
        <dbReference type="ARBA" id="ARBA00022747"/>
    </source>
</evidence>
<comment type="catalytic activity">
    <reaction evidence="7">
        <text>a 2'-deoxycytidine in DNA + S-adenosyl-L-methionine = an N(4)-methyl-2'-deoxycytidine in DNA + S-adenosyl-L-homocysteine + H(+)</text>
        <dbReference type="Rhea" id="RHEA:16857"/>
        <dbReference type="Rhea" id="RHEA-COMP:11369"/>
        <dbReference type="Rhea" id="RHEA-COMP:13674"/>
        <dbReference type="ChEBI" id="CHEBI:15378"/>
        <dbReference type="ChEBI" id="CHEBI:57856"/>
        <dbReference type="ChEBI" id="CHEBI:59789"/>
        <dbReference type="ChEBI" id="CHEBI:85452"/>
        <dbReference type="ChEBI" id="CHEBI:137933"/>
        <dbReference type="EC" id="2.1.1.113"/>
    </reaction>
</comment>
<comment type="caution">
    <text evidence="8">The sequence shown here is derived from an EMBL/GenBank/DDBJ whole genome shotgun (WGS) entry which is preliminary data.</text>
</comment>
<dbReference type="Gene3D" id="3.40.50.150">
    <property type="entry name" value="Vaccinia Virus protein VP39"/>
    <property type="match status" value="2"/>
</dbReference>
<protein>
    <recommendedName>
        <fullName evidence="2">site-specific DNA-methyltransferase (cytosine-N(4)-specific)</fullName>
        <ecNumber evidence="2">2.1.1.113</ecNumber>
    </recommendedName>
</protein>
<name>A0ABU4U665_9PSEU</name>
<gene>
    <name evidence="8" type="ORF">SK571_42365</name>
</gene>
<evidence type="ECO:0000256" key="1">
    <source>
        <dbReference type="ARBA" id="ARBA00010203"/>
    </source>
</evidence>
<dbReference type="SUPFAM" id="SSF53335">
    <property type="entry name" value="S-adenosyl-L-methionine-dependent methyltransferases"/>
    <property type="match status" value="2"/>
</dbReference>
<sequence>MAHLDYRDRYCIPSQDQEAGSEVAGRSVSRGQDQGELFAATATQITPQGKLSPKRPRVETAGLADVFPYYAGFSFDWAVSHLTPHLGGESTVVLDPWNGSGTTTLAAQSLGVPSVGLDLNPIANVVAHLRAQVASSTRITNPPRARKRSASVAADPLSHWLSPSLVTRVREWTDSFTRQRRDVSTLGIVALFRVVRRLTKDFEGSNPTWVRRASEIDMLVDLPHSEFDKLLLDDQRQLLDRLQGNSAPKAPVALLTGSSTNLPIADCSVDVTLTSPPYLTRIDYAVAYARELAICGIDIAADRTLRSGLMGTTLIRRPTGTSSNTLYCPLADDLVRQIAGHGSKASSGYYLKQARQYLDDLVASFDEITRVSKPGAVLIMVVQDSYYKEIPIRLADICEEEAKSRGWSFSSREQFEVVRSLTSIHAQARTYPKGKVSETVLTLRKEV</sequence>
<keyword evidence="6" id="KW-0680">Restriction system</keyword>
<dbReference type="EMBL" id="JAXAVV010000035">
    <property type="protein sequence ID" value="MDX8056061.1"/>
    <property type="molecule type" value="Genomic_DNA"/>
</dbReference>
<keyword evidence="4" id="KW-0808">Transferase</keyword>
<dbReference type="PROSITE" id="PS00093">
    <property type="entry name" value="N4_MTASE"/>
    <property type="match status" value="1"/>
</dbReference>
<evidence type="ECO:0000313" key="8">
    <source>
        <dbReference type="EMBL" id="MDX8056061.1"/>
    </source>
</evidence>
<organism evidence="8 9">
    <name type="scientific">Lentzea kristufekii</name>
    <dbReference type="NCBI Taxonomy" id="3095430"/>
    <lineage>
        <taxon>Bacteria</taxon>
        <taxon>Bacillati</taxon>
        <taxon>Actinomycetota</taxon>
        <taxon>Actinomycetes</taxon>
        <taxon>Pseudonocardiales</taxon>
        <taxon>Pseudonocardiaceae</taxon>
        <taxon>Lentzea</taxon>
    </lineage>
</organism>
<dbReference type="Proteomes" id="UP001271792">
    <property type="component" value="Unassembled WGS sequence"/>
</dbReference>
<reference evidence="8 9" key="1">
    <citation type="submission" date="2023-11" db="EMBL/GenBank/DDBJ databases">
        <title>Lentzea sokolovensis, sp. nov., Lentzea kristufkii, sp. nov., and Lentzea miocenensis, sp. nov., rare actinobacteria from Sokolov Coal Basin, Miocene lacustrine sediment, Czech Republic.</title>
        <authorList>
            <person name="Lara A."/>
            <person name="Kotroba L."/>
            <person name="Nouioui I."/>
            <person name="Neumann-Schaal M."/>
            <person name="Mast Y."/>
            <person name="Chronakova A."/>
        </authorList>
    </citation>
    <scope>NUCLEOTIDE SEQUENCE [LARGE SCALE GENOMIC DNA]</scope>
    <source>
        <strain evidence="8 9">BCCO 10_0798</strain>
    </source>
</reference>
<comment type="similarity">
    <text evidence="1">Belongs to the N(4)/N(6)-methyltransferase family. N(4) subfamily.</text>
</comment>
<evidence type="ECO:0000256" key="4">
    <source>
        <dbReference type="ARBA" id="ARBA00022679"/>
    </source>
</evidence>
<proteinExistence type="inferred from homology"/>
<accession>A0ABU4U665</accession>
<keyword evidence="5" id="KW-0949">S-adenosyl-L-methionine</keyword>
<evidence type="ECO:0000256" key="3">
    <source>
        <dbReference type="ARBA" id="ARBA00022603"/>
    </source>
</evidence>
<dbReference type="InterPro" id="IPR017985">
    <property type="entry name" value="MeTrfase_CN4_CS"/>
</dbReference>
<dbReference type="InterPro" id="IPR029063">
    <property type="entry name" value="SAM-dependent_MTases_sf"/>
</dbReference>
<evidence type="ECO:0000256" key="2">
    <source>
        <dbReference type="ARBA" id="ARBA00012185"/>
    </source>
</evidence>
<evidence type="ECO:0000256" key="7">
    <source>
        <dbReference type="ARBA" id="ARBA00049120"/>
    </source>
</evidence>
<evidence type="ECO:0000313" key="9">
    <source>
        <dbReference type="Proteomes" id="UP001271792"/>
    </source>
</evidence>